<evidence type="ECO:0000256" key="4">
    <source>
        <dbReference type="ARBA" id="ARBA00022605"/>
    </source>
</evidence>
<dbReference type="NCBIfam" id="TIGR01856">
    <property type="entry name" value="hisJ_fam"/>
    <property type="match status" value="1"/>
</dbReference>
<dbReference type="PANTHER" id="PTHR21039">
    <property type="entry name" value="HISTIDINOL PHOSPHATASE-RELATED"/>
    <property type="match status" value="1"/>
</dbReference>
<dbReference type="SUPFAM" id="SSF89550">
    <property type="entry name" value="PHP domain-like"/>
    <property type="match status" value="1"/>
</dbReference>
<comment type="caution">
    <text evidence="10">The sequence shown here is derived from an EMBL/GenBank/DDBJ whole genome shotgun (WGS) entry which is preliminary data.</text>
</comment>
<protein>
    <recommendedName>
        <fullName evidence="3 8">Histidinol-phosphatase</fullName>
        <shortName evidence="8">HolPase</shortName>
        <ecNumber evidence="3 8">3.1.3.15</ecNumber>
    </recommendedName>
</protein>
<reference evidence="10 11" key="1">
    <citation type="submission" date="2023-07" db="EMBL/GenBank/DDBJ databases">
        <title>Genomic Encyclopedia of Type Strains, Phase IV (KMG-IV): sequencing the most valuable type-strain genomes for metagenomic binning, comparative biology and taxonomic classification.</title>
        <authorList>
            <person name="Goeker M."/>
        </authorList>
    </citation>
    <scope>NUCLEOTIDE SEQUENCE [LARGE SCALE GENOMIC DNA]</scope>
    <source>
        <strain evidence="10 11">DSM 1400</strain>
    </source>
</reference>
<evidence type="ECO:0000256" key="7">
    <source>
        <dbReference type="ARBA" id="ARBA00049158"/>
    </source>
</evidence>
<dbReference type="Pfam" id="PF02811">
    <property type="entry name" value="PHP"/>
    <property type="match status" value="1"/>
</dbReference>
<comment type="catalytic activity">
    <reaction evidence="7 8">
        <text>L-histidinol phosphate + H2O = L-histidinol + phosphate</text>
        <dbReference type="Rhea" id="RHEA:14465"/>
        <dbReference type="ChEBI" id="CHEBI:15377"/>
        <dbReference type="ChEBI" id="CHEBI:43474"/>
        <dbReference type="ChEBI" id="CHEBI:57699"/>
        <dbReference type="ChEBI" id="CHEBI:57980"/>
        <dbReference type="EC" id="3.1.3.15"/>
    </reaction>
</comment>
<dbReference type="Gene3D" id="3.20.20.140">
    <property type="entry name" value="Metal-dependent hydrolases"/>
    <property type="match status" value="1"/>
</dbReference>
<dbReference type="InterPro" id="IPR010140">
    <property type="entry name" value="Histidinol_P_phosphatase_HisJ"/>
</dbReference>
<name>A0ABU0JRY2_HATLI</name>
<feature type="domain" description="PHP" evidence="9">
    <location>
        <begin position="3"/>
        <end position="189"/>
    </location>
</feature>
<proteinExistence type="inferred from homology"/>
<dbReference type="InterPro" id="IPR016195">
    <property type="entry name" value="Pol/histidinol_Pase-like"/>
</dbReference>
<evidence type="ECO:0000256" key="8">
    <source>
        <dbReference type="RuleBase" id="RU366003"/>
    </source>
</evidence>
<dbReference type="RefSeq" id="WP_307355777.1">
    <property type="nucleotide sequence ID" value="NZ_BAAACJ010000037.1"/>
</dbReference>
<gene>
    <name evidence="10" type="ORF">QOZ93_001593</name>
</gene>
<evidence type="ECO:0000256" key="2">
    <source>
        <dbReference type="ARBA" id="ARBA00009152"/>
    </source>
</evidence>
<dbReference type="EMBL" id="JAUSWN010000012">
    <property type="protein sequence ID" value="MDQ0479851.1"/>
    <property type="molecule type" value="Genomic_DNA"/>
</dbReference>
<keyword evidence="5 8" id="KW-0378">Hydrolase</keyword>
<organism evidence="10 11">
    <name type="scientific">Hathewaya limosa</name>
    <name type="common">Clostridium limosum</name>
    <dbReference type="NCBI Taxonomy" id="1536"/>
    <lineage>
        <taxon>Bacteria</taxon>
        <taxon>Bacillati</taxon>
        <taxon>Bacillota</taxon>
        <taxon>Clostridia</taxon>
        <taxon>Eubacteriales</taxon>
        <taxon>Clostridiaceae</taxon>
        <taxon>Hathewaya</taxon>
    </lineage>
</organism>
<comment type="pathway">
    <text evidence="1 8">Amino-acid biosynthesis; L-histidine biosynthesis; L-histidine from 5-phospho-alpha-D-ribose 1-diphosphate: step 8/9.</text>
</comment>
<evidence type="ECO:0000256" key="6">
    <source>
        <dbReference type="ARBA" id="ARBA00023102"/>
    </source>
</evidence>
<keyword evidence="11" id="KW-1185">Reference proteome</keyword>
<evidence type="ECO:0000256" key="3">
    <source>
        <dbReference type="ARBA" id="ARBA00013085"/>
    </source>
</evidence>
<evidence type="ECO:0000256" key="1">
    <source>
        <dbReference type="ARBA" id="ARBA00004970"/>
    </source>
</evidence>
<keyword evidence="4 8" id="KW-0028">Amino-acid biosynthesis</keyword>
<evidence type="ECO:0000313" key="11">
    <source>
        <dbReference type="Proteomes" id="UP001224418"/>
    </source>
</evidence>
<keyword evidence="6 8" id="KW-0368">Histidine biosynthesis</keyword>
<evidence type="ECO:0000313" key="10">
    <source>
        <dbReference type="EMBL" id="MDQ0479851.1"/>
    </source>
</evidence>
<evidence type="ECO:0000259" key="9">
    <source>
        <dbReference type="Pfam" id="PF02811"/>
    </source>
</evidence>
<dbReference type="InterPro" id="IPR004013">
    <property type="entry name" value="PHP_dom"/>
</dbReference>
<evidence type="ECO:0000256" key="5">
    <source>
        <dbReference type="ARBA" id="ARBA00022801"/>
    </source>
</evidence>
<sequence length="263" mass="30376">MFDNHVHTEISADSSMIIEDAIKAANTRGVNLVLTEHMDIEYPGAAEGEDFTFNVEDYFKKYGKLRNDKLLLGMEVGLRPEFLKRNEEIIKSDNFDFVIGSIHVVNGMDIFRKDYYEGKSKKAAYEEYLEAMIKCLKIYNDIDTLGHIDYISRYAPYEDKEIYYDDFSDHIDEVLKLLIEKGKAMEINTRRLNLEGARNNLLKIYSRYRDLGGKIVTVGSDSHNPEAIGGNFEYAIDIINKVGLKNVYFKGREICYDNLEIIK</sequence>
<dbReference type="EC" id="3.1.3.15" evidence="3 8"/>
<dbReference type="GO" id="GO:0004401">
    <property type="term" value="F:histidinol-phosphatase activity"/>
    <property type="evidence" value="ECO:0007669"/>
    <property type="project" value="UniProtKB-EC"/>
</dbReference>
<comment type="similarity">
    <text evidence="2 8">Belongs to the PHP hydrolase family. HisK subfamily.</text>
</comment>
<dbReference type="PANTHER" id="PTHR21039:SF0">
    <property type="entry name" value="HISTIDINOL-PHOSPHATASE"/>
    <property type="match status" value="1"/>
</dbReference>
<accession>A0ABU0JRY2</accession>
<dbReference type="Proteomes" id="UP001224418">
    <property type="component" value="Unassembled WGS sequence"/>
</dbReference>
<dbReference type="NCBIfam" id="NF004086">
    <property type="entry name" value="PRK05588.1"/>
    <property type="match status" value="1"/>
</dbReference>